<keyword evidence="3" id="KW-0028">Amino-acid biosynthesis</keyword>
<name>A0ABT3L0C9_9CYAN</name>
<gene>
    <name evidence="6" type="ORF">K4A83_01570</name>
</gene>
<keyword evidence="2" id="KW-0808">Transferase</keyword>
<evidence type="ECO:0000313" key="6">
    <source>
        <dbReference type="EMBL" id="MCW6034963.1"/>
    </source>
</evidence>
<evidence type="ECO:0000259" key="5">
    <source>
        <dbReference type="Pfam" id="PF02885"/>
    </source>
</evidence>
<dbReference type="SUPFAM" id="SSF47648">
    <property type="entry name" value="Nucleoside phosphorylase/phosphoribosyltransferase N-terminal domain"/>
    <property type="match status" value="1"/>
</dbReference>
<evidence type="ECO:0000259" key="4">
    <source>
        <dbReference type="Pfam" id="PF00591"/>
    </source>
</evidence>
<dbReference type="PANTHER" id="PTHR43285:SF3">
    <property type="entry name" value="SLL1634 PROTEIN"/>
    <property type="match status" value="1"/>
</dbReference>
<dbReference type="InterPro" id="IPR036320">
    <property type="entry name" value="Glycosyl_Trfase_fam3_N_dom_sf"/>
</dbReference>
<dbReference type="GO" id="GO:0016757">
    <property type="term" value="F:glycosyltransferase activity"/>
    <property type="evidence" value="ECO:0007669"/>
    <property type="project" value="UniProtKB-KW"/>
</dbReference>
<dbReference type="InterPro" id="IPR000312">
    <property type="entry name" value="Glycosyl_Trfase_fam3"/>
</dbReference>
<dbReference type="Pfam" id="PF02885">
    <property type="entry name" value="Glycos_trans_3N"/>
    <property type="match status" value="1"/>
</dbReference>
<keyword evidence="1 6" id="KW-0328">Glycosyltransferase</keyword>
<dbReference type="Proteomes" id="UP001526426">
    <property type="component" value="Unassembled WGS sequence"/>
</dbReference>
<dbReference type="Pfam" id="PF00591">
    <property type="entry name" value="Glycos_transf_3"/>
    <property type="match status" value="1"/>
</dbReference>
<dbReference type="RefSeq" id="WP_265262623.1">
    <property type="nucleotide sequence ID" value="NZ_JAIHOM010000005.1"/>
</dbReference>
<dbReference type="Gene3D" id="3.40.1030.10">
    <property type="entry name" value="Nucleoside phosphorylase/phosphoribosyltransferase catalytic domain"/>
    <property type="match status" value="1"/>
</dbReference>
<evidence type="ECO:0000256" key="2">
    <source>
        <dbReference type="ARBA" id="ARBA00022679"/>
    </source>
</evidence>
<protein>
    <submittedName>
        <fullName evidence="6">Anthranilate phosphoribosyltransferase family protein</fullName>
    </submittedName>
</protein>
<evidence type="ECO:0000313" key="7">
    <source>
        <dbReference type="Proteomes" id="UP001526426"/>
    </source>
</evidence>
<proteinExistence type="predicted"/>
<keyword evidence="7" id="KW-1185">Reference proteome</keyword>
<sequence length="346" mass="38111">MSAVFRELLKKIGSGPHTGRDLTREEAKTATLMILRQEATPAQIGAFMIAHRIKRPTGEELAGMLDAYDELCPRLSSLGGESEVVVLGTPYDGRSRTAPVTVLTALILAASGLSVLLHGAEKMPTKYGLPLVQIGQDLGVDFPAATLPKVQQMLEQTGLGFFYTPSHFPDFTSLITYRDEIGKRPPFATLELIWSPYGGNYHLLAGYVHPPTEHFIQEALRLRDVEKYTLIKGLEGSCDLPRDRTAIITCQDPGNFDQRERLKIHARDYGLGGTEVPLTSRDELLAQINTTLEGKPSPLWPAVLWNGGFYLWRCGKVAHLPDGIQQAQRLLEEGQVATKLAELKGL</sequence>
<dbReference type="InterPro" id="IPR035902">
    <property type="entry name" value="Nuc_phospho_transferase"/>
</dbReference>
<dbReference type="SUPFAM" id="SSF52418">
    <property type="entry name" value="Nucleoside phosphorylase/phosphoribosyltransferase catalytic domain"/>
    <property type="match status" value="1"/>
</dbReference>
<dbReference type="InterPro" id="IPR005940">
    <property type="entry name" value="Anthranilate_Pribosyl_Tfrase"/>
</dbReference>
<comment type="caution">
    <text evidence="6">The sequence shown here is derived from an EMBL/GenBank/DDBJ whole genome shotgun (WGS) entry which is preliminary data.</text>
</comment>
<dbReference type="EMBL" id="JAIHOM010000005">
    <property type="protein sequence ID" value="MCW6034963.1"/>
    <property type="molecule type" value="Genomic_DNA"/>
</dbReference>
<dbReference type="NCBIfam" id="NF005635">
    <property type="entry name" value="PRK07394.1"/>
    <property type="match status" value="1"/>
</dbReference>
<feature type="domain" description="Glycosyl transferase family 3" evidence="4">
    <location>
        <begin position="96"/>
        <end position="335"/>
    </location>
</feature>
<accession>A0ABT3L0C9</accession>
<evidence type="ECO:0000256" key="1">
    <source>
        <dbReference type="ARBA" id="ARBA00022676"/>
    </source>
</evidence>
<evidence type="ECO:0000256" key="3">
    <source>
        <dbReference type="ARBA" id="ARBA00023141"/>
    </source>
</evidence>
<reference evidence="6 7" key="1">
    <citation type="submission" date="2021-08" db="EMBL/GenBank/DDBJ databases">
        <title>Draft genome sequence of Spirulina subsalsa with high tolerance to salinity and hype-accumulation of phycocyanin.</title>
        <authorList>
            <person name="Pei H."/>
            <person name="Jiang L."/>
        </authorList>
    </citation>
    <scope>NUCLEOTIDE SEQUENCE [LARGE SCALE GENOMIC DNA]</scope>
    <source>
        <strain evidence="6 7">FACHB-351</strain>
    </source>
</reference>
<dbReference type="PANTHER" id="PTHR43285">
    <property type="entry name" value="ANTHRANILATE PHOSPHORIBOSYLTRANSFERASE"/>
    <property type="match status" value="1"/>
</dbReference>
<feature type="domain" description="Glycosyl transferase family 3 N-terminal" evidence="5">
    <location>
        <begin position="6"/>
        <end position="70"/>
    </location>
</feature>
<keyword evidence="3" id="KW-0057">Aromatic amino acid biosynthesis</keyword>
<organism evidence="6 7">
    <name type="scientific">Spirulina subsalsa FACHB-351</name>
    <dbReference type="NCBI Taxonomy" id="234711"/>
    <lineage>
        <taxon>Bacteria</taxon>
        <taxon>Bacillati</taxon>
        <taxon>Cyanobacteriota</taxon>
        <taxon>Cyanophyceae</taxon>
        <taxon>Spirulinales</taxon>
        <taxon>Spirulinaceae</taxon>
        <taxon>Spirulina</taxon>
    </lineage>
</organism>
<dbReference type="InterPro" id="IPR017459">
    <property type="entry name" value="Glycosyl_Trfase_fam3_N_dom"/>
</dbReference>
<dbReference type="Gene3D" id="1.20.970.10">
    <property type="entry name" value="Transferase, Pyrimidine Nucleoside Phosphorylase, Chain C"/>
    <property type="match status" value="1"/>
</dbReference>